<keyword evidence="2" id="KW-1185">Reference proteome</keyword>
<protein>
    <submittedName>
        <fullName evidence="1">Uncharacterized protein</fullName>
    </submittedName>
</protein>
<dbReference type="EMBL" id="CP154834">
    <property type="protein sequence ID" value="XAO75156.1"/>
    <property type="molecule type" value="Genomic_DNA"/>
</dbReference>
<dbReference type="AlphaFoldDB" id="A0AAU6WQV5"/>
<name>A0AAU6WQV5_9FLAO</name>
<organism evidence="1 2">
    <name type="scientific">Chryseobacterium endophyticum</name>
    <dbReference type="NCBI Taxonomy" id="1854762"/>
    <lineage>
        <taxon>Bacteria</taxon>
        <taxon>Pseudomonadati</taxon>
        <taxon>Bacteroidota</taxon>
        <taxon>Flavobacteriia</taxon>
        <taxon>Flavobacteriales</taxon>
        <taxon>Weeksellaceae</taxon>
        <taxon>Chryseobacterium group</taxon>
        <taxon>Chryseobacterium</taxon>
    </lineage>
</organism>
<gene>
    <name evidence="1" type="ORF">AAFP95_04020</name>
</gene>
<evidence type="ECO:0000313" key="2">
    <source>
        <dbReference type="Proteomes" id="UP001463665"/>
    </source>
</evidence>
<reference evidence="1 2" key="1">
    <citation type="submission" date="2024-04" db="EMBL/GenBank/DDBJ databases">
        <title>Genome sequencing and assembly of rice foliar adapted Chryseobacterium endophyticum OsEnb-ALM-A6.</title>
        <authorList>
            <person name="Kumar S."/>
            <person name="Javed M."/>
            <person name="Chouhan V."/>
            <person name="Charishma K."/>
            <person name="Patel A."/>
            <person name="Kumar M."/>
            <person name="Sahu K.P."/>
            <person name="Kumar A."/>
        </authorList>
    </citation>
    <scope>NUCLEOTIDE SEQUENCE [LARGE SCALE GENOMIC DNA]</scope>
    <source>
        <strain evidence="1 2">OsEnb-ALM-A6</strain>
    </source>
</reference>
<dbReference type="RefSeq" id="WP_345766982.1">
    <property type="nucleotide sequence ID" value="NZ_CP154834.1"/>
</dbReference>
<evidence type="ECO:0000313" key="1">
    <source>
        <dbReference type="EMBL" id="XAO75156.1"/>
    </source>
</evidence>
<accession>A0AAU6WQV5</accession>
<sequence length="80" mass="9110">MKNLVKGISLVVAFSTMNFMNAQDHDHKHISVKAEETTEFIPAIRLINKPDGTCTFEKGKIPTLQHMNTSTFWMSNKTEE</sequence>
<dbReference type="Proteomes" id="UP001463665">
    <property type="component" value="Chromosome"/>
</dbReference>
<proteinExistence type="predicted"/>